<feature type="non-terminal residue" evidence="1">
    <location>
        <position position="1"/>
    </location>
</feature>
<protein>
    <submittedName>
        <fullName evidence="1">Redoxin domain-containing protein</fullName>
    </submittedName>
</protein>
<dbReference type="SUPFAM" id="SSF52833">
    <property type="entry name" value="Thioredoxin-like"/>
    <property type="match status" value="1"/>
</dbReference>
<evidence type="ECO:0000313" key="1">
    <source>
        <dbReference type="EMBL" id="MBO8486025.1"/>
    </source>
</evidence>
<evidence type="ECO:0000313" key="2">
    <source>
        <dbReference type="Proteomes" id="UP000823750"/>
    </source>
</evidence>
<dbReference type="EMBL" id="JADILX010000091">
    <property type="protein sequence ID" value="MBO8486025.1"/>
    <property type="molecule type" value="Genomic_DNA"/>
</dbReference>
<reference evidence="1" key="1">
    <citation type="submission" date="2020-10" db="EMBL/GenBank/DDBJ databases">
        <authorList>
            <person name="Gilroy R."/>
        </authorList>
    </citation>
    <scope>NUCLEOTIDE SEQUENCE</scope>
    <source>
        <strain evidence="1">B2-16538</strain>
    </source>
</reference>
<dbReference type="Gene3D" id="3.40.30.10">
    <property type="entry name" value="Glutaredoxin"/>
    <property type="match status" value="1"/>
</dbReference>
<gene>
    <name evidence="1" type="ORF">IAB78_06335</name>
</gene>
<reference evidence="1" key="2">
    <citation type="journal article" date="2021" name="PeerJ">
        <title>Extensive microbial diversity within the chicken gut microbiome revealed by metagenomics and culture.</title>
        <authorList>
            <person name="Gilroy R."/>
            <person name="Ravi A."/>
            <person name="Getino M."/>
            <person name="Pursley I."/>
            <person name="Horton D.L."/>
            <person name="Alikhan N.F."/>
            <person name="Baker D."/>
            <person name="Gharbi K."/>
            <person name="Hall N."/>
            <person name="Watson M."/>
            <person name="Adriaenssens E.M."/>
            <person name="Foster-Nyarko E."/>
            <person name="Jarju S."/>
            <person name="Secka A."/>
            <person name="Antonio M."/>
            <person name="Oren A."/>
            <person name="Chaudhuri R.R."/>
            <person name="La Ragione R."/>
            <person name="Hildebrand F."/>
            <person name="Pallen M.J."/>
        </authorList>
    </citation>
    <scope>NUCLEOTIDE SEQUENCE</scope>
    <source>
        <strain evidence="1">B2-16538</strain>
    </source>
</reference>
<dbReference type="AlphaFoldDB" id="A0A9D9J4V9"/>
<proteinExistence type="predicted"/>
<comment type="caution">
    <text evidence="1">The sequence shown here is derived from an EMBL/GenBank/DDBJ whole genome shotgun (WGS) entry which is preliminary data.</text>
</comment>
<sequence length="312" mass="35272">EKGQPEFVYLFHGDKRIASLLLDRGDKVIVKADTTGVYEVEGSEDCRLLAEVEKEFSDFSSSFLSLASRLEQAVPGSDNARELTREMGRVYTEYYRDRVKYVMEHPYSLTVIPVFYQSAGENLPVFGQDTDAIHFRNICDSLETVYPESKYVKSLRAEAERRADFLELRVRLQGAEEVGFPDIELSDVNAVRHRLSDVDAKVIMVHFWSSGDAMQKMFNLDVLRPVYGDFHSKGFEIYQVALDADKAVWARTVKDQGLEWINVCDVLGLNSPAARSYNVGSLPVSFFIADGELVNATVSDEASLRALLRRLL</sequence>
<dbReference type="Proteomes" id="UP000823750">
    <property type="component" value="Unassembled WGS sequence"/>
</dbReference>
<accession>A0A9D9J4V9</accession>
<organism evidence="1 2">
    <name type="scientific">Candidatus Cryptobacteroides excrementavium</name>
    <dbReference type="NCBI Taxonomy" id="2840759"/>
    <lineage>
        <taxon>Bacteria</taxon>
        <taxon>Pseudomonadati</taxon>
        <taxon>Bacteroidota</taxon>
        <taxon>Bacteroidia</taxon>
        <taxon>Bacteroidales</taxon>
        <taxon>Candidatus Cryptobacteroides</taxon>
    </lineage>
</organism>
<dbReference type="InterPro" id="IPR036249">
    <property type="entry name" value="Thioredoxin-like_sf"/>
</dbReference>
<name>A0A9D9J4V9_9BACT</name>